<dbReference type="PANTHER" id="PTHR19370">
    <property type="entry name" value="NADH-CYTOCHROME B5 REDUCTASE"/>
    <property type="match status" value="1"/>
</dbReference>
<evidence type="ECO:0000259" key="12">
    <source>
        <dbReference type="PROSITE" id="PS51384"/>
    </source>
</evidence>
<dbReference type="InterPro" id="IPR001709">
    <property type="entry name" value="Flavoprot_Pyr_Nucl_cyt_Rdtase"/>
</dbReference>
<dbReference type="InterPro" id="IPR017938">
    <property type="entry name" value="Riboflavin_synthase-like_b-brl"/>
</dbReference>
<keyword evidence="11" id="KW-0812">Transmembrane</keyword>
<name>A0A9P9JFZ4_9HYPO</name>
<feature type="binding site" evidence="9">
    <location>
        <position position="123"/>
    </location>
    <ligand>
        <name>FAD</name>
        <dbReference type="ChEBI" id="CHEBI:57692"/>
    </ligand>
</feature>
<evidence type="ECO:0000256" key="1">
    <source>
        <dbReference type="ARBA" id="ARBA00001974"/>
    </source>
</evidence>
<evidence type="ECO:0000313" key="14">
    <source>
        <dbReference type="Proteomes" id="UP000738349"/>
    </source>
</evidence>
<dbReference type="SUPFAM" id="SSF52343">
    <property type="entry name" value="Ferredoxin reductase-like, C-terminal NADP-linked domain"/>
    <property type="match status" value="1"/>
</dbReference>
<dbReference type="InterPro" id="IPR039261">
    <property type="entry name" value="FNR_nucleotide-bd"/>
</dbReference>
<dbReference type="Pfam" id="PF00970">
    <property type="entry name" value="FAD_binding_6"/>
    <property type="match status" value="1"/>
</dbReference>
<evidence type="ECO:0000256" key="2">
    <source>
        <dbReference type="ARBA" id="ARBA00004572"/>
    </source>
</evidence>
<dbReference type="InterPro" id="IPR001834">
    <property type="entry name" value="CBR-like"/>
</dbReference>
<keyword evidence="6 10" id="KW-0560">Oxidoreductase</keyword>
<feature type="binding site" evidence="9">
    <location>
        <position position="174"/>
    </location>
    <ligand>
        <name>FAD</name>
        <dbReference type="ChEBI" id="CHEBI:57692"/>
    </ligand>
</feature>
<evidence type="ECO:0000256" key="4">
    <source>
        <dbReference type="ARBA" id="ARBA00022630"/>
    </source>
</evidence>
<evidence type="ECO:0000256" key="11">
    <source>
        <dbReference type="SAM" id="Phobius"/>
    </source>
</evidence>
<dbReference type="FunFam" id="3.40.50.80:FF:000009">
    <property type="entry name" value="NADH-cytochrome b5 reductase"/>
    <property type="match status" value="1"/>
</dbReference>
<evidence type="ECO:0000313" key="13">
    <source>
        <dbReference type="EMBL" id="KAH7156633.1"/>
    </source>
</evidence>
<feature type="binding site" evidence="9">
    <location>
        <position position="131"/>
    </location>
    <ligand>
        <name>FAD</name>
        <dbReference type="ChEBI" id="CHEBI:57692"/>
    </ligand>
</feature>
<dbReference type="Proteomes" id="UP000738349">
    <property type="component" value="Unassembled WGS sequence"/>
</dbReference>
<comment type="similarity">
    <text evidence="3 10">Belongs to the flavoprotein pyridine nucleotide cytochrome reductase family.</text>
</comment>
<dbReference type="PRINTS" id="PR00371">
    <property type="entry name" value="FPNCR"/>
</dbReference>
<dbReference type="Pfam" id="PF00175">
    <property type="entry name" value="NAD_binding_1"/>
    <property type="match status" value="1"/>
</dbReference>
<evidence type="ECO:0000256" key="6">
    <source>
        <dbReference type="ARBA" id="ARBA00023002"/>
    </source>
</evidence>
<evidence type="ECO:0000256" key="7">
    <source>
        <dbReference type="ARBA" id="ARBA00023027"/>
    </source>
</evidence>
<evidence type="ECO:0000256" key="9">
    <source>
        <dbReference type="PIRSR" id="PIRSR601834-1"/>
    </source>
</evidence>
<feature type="domain" description="FAD-binding FR-type" evidence="12">
    <location>
        <begin position="52"/>
        <end position="163"/>
    </location>
</feature>
<dbReference type="OrthoDB" id="432685at2759"/>
<feature type="binding site" evidence="9">
    <location>
        <position position="107"/>
    </location>
    <ligand>
        <name>FAD</name>
        <dbReference type="ChEBI" id="CHEBI:57692"/>
    </ligand>
</feature>
<keyword evidence="14" id="KW-1185">Reference proteome</keyword>
<gene>
    <name evidence="13" type="ORF">EDB81DRAFT_717025</name>
</gene>
<dbReference type="GO" id="GO:0006696">
    <property type="term" value="P:ergosterol biosynthetic process"/>
    <property type="evidence" value="ECO:0007669"/>
    <property type="project" value="TreeGrafter"/>
</dbReference>
<comment type="caution">
    <text evidence="13">The sequence shown here is derived from an EMBL/GenBank/DDBJ whole genome shotgun (WGS) entry which is preliminary data.</text>
</comment>
<keyword evidence="4 9" id="KW-0285">Flavoprotein</keyword>
<organism evidence="13 14">
    <name type="scientific">Dactylonectria macrodidyma</name>
    <dbReference type="NCBI Taxonomy" id="307937"/>
    <lineage>
        <taxon>Eukaryota</taxon>
        <taxon>Fungi</taxon>
        <taxon>Dikarya</taxon>
        <taxon>Ascomycota</taxon>
        <taxon>Pezizomycotina</taxon>
        <taxon>Sordariomycetes</taxon>
        <taxon>Hypocreomycetidae</taxon>
        <taxon>Hypocreales</taxon>
        <taxon>Nectriaceae</taxon>
        <taxon>Dactylonectria</taxon>
    </lineage>
</organism>
<dbReference type="CDD" id="cd06183">
    <property type="entry name" value="cyt_b5_reduct_like"/>
    <property type="match status" value="1"/>
</dbReference>
<keyword evidence="5 9" id="KW-0274">FAD</keyword>
<dbReference type="InterPro" id="IPR008333">
    <property type="entry name" value="Cbr1-like_FAD-bd_dom"/>
</dbReference>
<dbReference type="GO" id="GO:0090524">
    <property type="term" value="F:cytochrome-b5 reductase activity, acting on NADH"/>
    <property type="evidence" value="ECO:0007669"/>
    <property type="project" value="UniProtKB-EC"/>
</dbReference>
<evidence type="ECO:0000256" key="3">
    <source>
        <dbReference type="ARBA" id="ARBA00006105"/>
    </source>
</evidence>
<keyword evidence="11" id="KW-1133">Transmembrane helix</keyword>
<feature type="binding site" evidence="9">
    <location>
        <position position="106"/>
    </location>
    <ligand>
        <name>FAD</name>
        <dbReference type="ChEBI" id="CHEBI:57692"/>
    </ligand>
</feature>
<dbReference type="AlphaFoldDB" id="A0A9P9JFZ4"/>
<reference evidence="13" key="1">
    <citation type="journal article" date="2021" name="Nat. Commun.">
        <title>Genetic determinants of endophytism in the Arabidopsis root mycobiome.</title>
        <authorList>
            <person name="Mesny F."/>
            <person name="Miyauchi S."/>
            <person name="Thiergart T."/>
            <person name="Pickel B."/>
            <person name="Atanasova L."/>
            <person name="Karlsson M."/>
            <person name="Huettel B."/>
            <person name="Barry K.W."/>
            <person name="Haridas S."/>
            <person name="Chen C."/>
            <person name="Bauer D."/>
            <person name="Andreopoulos W."/>
            <person name="Pangilinan J."/>
            <person name="LaButti K."/>
            <person name="Riley R."/>
            <person name="Lipzen A."/>
            <person name="Clum A."/>
            <person name="Drula E."/>
            <person name="Henrissat B."/>
            <person name="Kohler A."/>
            <person name="Grigoriev I.V."/>
            <person name="Martin F.M."/>
            <person name="Hacquard S."/>
        </authorList>
    </citation>
    <scope>NUCLEOTIDE SEQUENCE</scope>
    <source>
        <strain evidence="13">MPI-CAGE-AT-0147</strain>
    </source>
</reference>
<accession>A0A9P9JFZ4</accession>
<dbReference type="GO" id="GO:0005741">
    <property type="term" value="C:mitochondrial outer membrane"/>
    <property type="evidence" value="ECO:0007669"/>
    <property type="project" value="UniProtKB-SubCell"/>
</dbReference>
<dbReference type="InterPro" id="IPR001433">
    <property type="entry name" value="OxRdtase_FAD/NAD-bd"/>
</dbReference>
<evidence type="ECO:0000256" key="5">
    <source>
        <dbReference type="ARBA" id="ARBA00022827"/>
    </source>
</evidence>
<feature type="binding site" evidence="9">
    <location>
        <position position="133"/>
    </location>
    <ligand>
        <name>FAD</name>
        <dbReference type="ChEBI" id="CHEBI:57692"/>
    </ligand>
</feature>
<dbReference type="PRINTS" id="PR00406">
    <property type="entry name" value="CYTB5RDTASE"/>
</dbReference>
<dbReference type="EMBL" id="JAGMUV010000005">
    <property type="protein sequence ID" value="KAH7156633.1"/>
    <property type="molecule type" value="Genomic_DNA"/>
</dbReference>
<evidence type="ECO:0000256" key="10">
    <source>
        <dbReference type="RuleBase" id="RU361226"/>
    </source>
</evidence>
<dbReference type="Gene3D" id="2.40.30.10">
    <property type="entry name" value="Translation factors"/>
    <property type="match status" value="1"/>
</dbReference>
<comment type="catalytic activity">
    <reaction evidence="10">
        <text>2 Fe(III)-[cytochrome b5] + NADH = 2 Fe(II)-[cytochrome b5] + NAD(+) + H(+)</text>
        <dbReference type="Rhea" id="RHEA:46680"/>
        <dbReference type="Rhea" id="RHEA-COMP:10438"/>
        <dbReference type="Rhea" id="RHEA-COMP:10439"/>
        <dbReference type="ChEBI" id="CHEBI:15378"/>
        <dbReference type="ChEBI" id="CHEBI:29033"/>
        <dbReference type="ChEBI" id="CHEBI:29034"/>
        <dbReference type="ChEBI" id="CHEBI:57540"/>
        <dbReference type="ChEBI" id="CHEBI:57945"/>
        <dbReference type="EC" id="1.6.2.2"/>
    </reaction>
</comment>
<comment type="cofactor">
    <cofactor evidence="1 9 10">
        <name>FAD</name>
        <dbReference type="ChEBI" id="CHEBI:57692"/>
    </cofactor>
</comment>
<keyword evidence="8 11" id="KW-0472">Membrane</keyword>
<evidence type="ECO:0000256" key="8">
    <source>
        <dbReference type="ARBA" id="ARBA00023136"/>
    </source>
</evidence>
<dbReference type="SUPFAM" id="SSF63380">
    <property type="entry name" value="Riboflavin synthase domain-like"/>
    <property type="match status" value="1"/>
</dbReference>
<keyword evidence="7 10" id="KW-0520">NAD</keyword>
<dbReference type="InterPro" id="IPR017927">
    <property type="entry name" value="FAD-bd_FR_type"/>
</dbReference>
<dbReference type="PROSITE" id="PS51384">
    <property type="entry name" value="FAD_FR"/>
    <property type="match status" value="1"/>
</dbReference>
<comment type="subcellular location">
    <subcellularLocation>
        <location evidence="2">Mitochondrion outer membrane</location>
        <topology evidence="2">Single-pass membrane protein</topology>
    </subcellularLocation>
</comment>
<dbReference type="EC" id="1.6.2.2" evidence="10"/>
<feature type="binding site" evidence="9">
    <location>
        <position position="125"/>
    </location>
    <ligand>
        <name>FAD</name>
        <dbReference type="ChEBI" id="CHEBI:57692"/>
    </ligand>
</feature>
<dbReference type="Gene3D" id="3.40.50.80">
    <property type="entry name" value="Nucleotide-binding domain of ferredoxin-NADP reductase (FNR) module"/>
    <property type="match status" value="1"/>
</dbReference>
<protein>
    <recommendedName>
        <fullName evidence="10">NADH-cytochrome b5 reductase</fullName>
        <ecNumber evidence="10">1.6.2.2</ecNumber>
    </recommendedName>
</protein>
<dbReference type="PANTHER" id="PTHR19370:SF101">
    <property type="entry name" value="NADH-CYTOCHROME B5 REDUCTASE"/>
    <property type="match status" value="1"/>
</dbReference>
<sequence>MSWAIQIRRVRPVPIIATLAAGGIGLGILSKLMMSTAHAESNGPQKVFKGGPAFVSLPLESSEAVNHNTKRLRFKLPQQDVVSGLALTSALLTLSFPEGRWLPVPRPYTPVSASDEPGYLELLVKKYPNGKASTHLHSLEPGQKLLFAAALKGYQWKANAHPHITLIAGGAGITPIYQLAQGILRNPDDKTAITLVFGVNSDEDVLLRKEFEQFSKDFPGRFKAIYTVSHPSESSPFRKGYVTKALLEDVVPSSKQDTKVFVCGPPAMEDSLVGKRNSPGILSQLGYRKDQIHKF</sequence>
<feature type="transmembrane region" description="Helical" evidence="11">
    <location>
        <begin position="12"/>
        <end position="34"/>
    </location>
</feature>
<proteinExistence type="inferred from homology"/>
<feature type="binding site" evidence="9">
    <location>
        <position position="108"/>
    </location>
    <ligand>
        <name>FAD</name>
        <dbReference type="ChEBI" id="CHEBI:57692"/>
    </ligand>
</feature>